<dbReference type="EMBL" id="JADKGY010000001">
    <property type="protein sequence ID" value="MBK9981768.1"/>
    <property type="molecule type" value="Genomic_DNA"/>
</dbReference>
<evidence type="ECO:0000256" key="4">
    <source>
        <dbReference type="ARBA" id="ARBA00022729"/>
    </source>
</evidence>
<dbReference type="GO" id="GO:0008237">
    <property type="term" value="F:metallopeptidase activity"/>
    <property type="evidence" value="ECO:0007669"/>
    <property type="project" value="UniProtKB-KW"/>
</dbReference>
<reference evidence="11 12" key="1">
    <citation type="submission" date="2020-10" db="EMBL/GenBank/DDBJ databases">
        <title>Connecting structure to function with the recovery of over 1000 high-quality activated sludge metagenome-assembled genomes encoding full-length rRNA genes using long-read sequencing.</title>
        <authorList>
            <person name="Singleton C.M."/>
            <person name="Petriglieri F."/>
            <person name="Kristensen J.M."/>
            <person name="Kirkegaard R.H."/>
            <person name="Michaelsen T.Y."/>
            <person name="Andersen M.H."/>
            <person name="Karst S.M."/>
            <person name="Dueholm M.S."/>
            <person name="Nielsen P.H."/>
            <person name="Albertsen M."/>
        </authorList>
    </citation>
    <scope>NUCLEOTIDE SEQUENCE [LARGE SCALE GENOMIC DNA]</scope>
    <source>
        <strain evidence="11">Ribe_18-Q3-R11-54_MAXAC.273</strain>
    </source>
</reference>
<feature type="domain" description="Peptidase M43 pregnancy-associated plasma-A" evidence="10">
    <location>
        <begin position="167"/>
        <end position="309"/>
    </location>
</feature>
<sequence length="413" mass="46495">MHIRLLVASSLLFISSMSVSQVWCDMPAIEHSKEDSMRYDEFLDKVRQHELHPVIKTRSEICYQVVVHIVVRQSATFISNAQVIHQIDVLNNDFAGKGANISKLEKEFEPLISDTGIRFRLASIDPDGKPTDGITYTFTNRQNIALLVDPQSSRRAIHFNELGGKTGWDPERYINIWVGEYGSFLGSAFFPGMAPYPEEIGVVIDPRSFGSLGDAAFHPFYKGGHTLTHEMGHFFGLIHIWGGPSEHDCNDSDEVDDTPNQEGPYFDCPSGIQMSCGVSNMYQDFMDLTDDRCLAAFTSGQSARMHASIDAFYPDLGSEGSCQEIVQPFDTWYDKLIWANDRYSGQYVLYHPDGYAGKINLEVFSVDGRLVLKDTWEGSQTYLLNLNPYASGIFFVRLSDGIQDKVRKVVTFQ</sequence>
<keyword evidence="5" id="KW-0378">Hydrolase</keyword>
<keyword evidence="2" id="KW-0645">Protease</keyword>
<dbReference type="AlphaFoldDB" id="A0A9D7SRJ8"/>
<keyword evidence="3" id="KW-0479">Metal-binding</keyword>
<name>A0A9D7SRJ8_9BACT</name>
<dbReference type="PANTHER" id="PTHR47466:SF1">
    <property type="entry name" value="METALLOPROTEASE MEP1 (AFU_ORTHOLOGUE AFUA_1G07730)-RELATED"/>
    <property type="match status" value="1"/>
</dbReference>
<dbReference type="SUPFAM" id="SSF55486">
    <property type="entry name" value="Metalloproteases ('zincins'), catalytic domain"/>
    <property type="match status" value="1"/>
</dbReference>
<evidence type="ECO:0000256" key="5">
    <source>
        <dbReference type="ARBA" id="ARBA00022801"/>
    </source>
</evidence>
<evidence type="ECO:0000256" key="1">
    <source>
        <dbReference type="ARBA" id="ARBA00008721"/>
    </source>
</evidence>
<feature type="chain" id="PRO_5039424707" evidence="9">
    <location>
        <begin position="21"/>
        <end position="413"/>
    </location>
</feature>
<protein>
    <submittedName>
        <fullName evidence="11">T9SS type A sorting domain-containing protein</fullName>
    </submittedName>
</protein>
<dbReference type="InterPro" id="IPR008754">
    <property type="entry name" value="Peptidase_M43"/>
</dbReference>
<comment type="caution">
    <text evidence="11">The sequence shown here is derived from an EMBL/GenBank/DDBJ whole genome shotgun (WGS) entry which is preliminary data.</text>
</comment>
<feature type="signal peptide" evidence="9">
    <location>
        <begin position="1"/>
        <end position="20"/>
    </location>
</feature>
<dbReference type="PANTHER" id="PTHR47466">
    <property type="match status" value="1"/>
</dbReference>
<accession>A0A9D7SRJ8</accession>
<proteinExistence type="inferred from homology"/>
<evidence type="ECO:0000256" key="3">
    <source>
        <dbReference type="ARBA" id="ARBA00022723"/>
    </source>
</evidence>
<evidence type="ECO:0000259" key="10">
    <source>
        <dbReference type="Pfam" id="PF05572"/>
    </source>
</evidence>
<dbReference type="Pfam" id="PF05572">
    <property type="entry name" value="Peptidase_M43"/>
    <property type="match status" value="1"/>
</dbReference>
<evidence type="ECO:0000313" key="11">
    <source>
        <dbReference type="EMBL" id="MBK9981768.1"/>
    </source>
</evidence>
<evidence type="ECO:0000256" key="6">
    <source>
        <dbReference type="ARBA" id="ARBA00022833"/>
    </source>
</evidence>
<evidence type="ECO:0000256" key="7">
    <source>
        <dbReference type="ARBA" id="ARBA00023049"/>
    </source>
</evidence>
<keyword evidence="4 9" id="KW-0732">Signal</keyword>
<keyword evidence="7" id="KW-0482">Metalloprotease</keyword>
<comment type="similarity">
    <text evidence="1">Belongs to the peptidase M43B family.</text>
</comment>
<evidence type="ECO:0000256" key="9">
    <source>
        <dbReference type="SAM" id="SignalP"/>
    </source>
</evidence>
<dbReference type="InterPro" id="IPR026444">
    <property type="entry name" value="Secre_tail"/>
</dbReference>
<gene>
    <name evidence="11" type="ORF">IPP15_04985</name>
</gene>
<dbReference type="GO" id="GO:0006508">
    <property type="term" value="P:proteolysis"/>
    <property type="evidence" value="ECO:0007669"/>
    <property type="project" value="UniProtKB-KW"/>
</dbReference>
<dbReference type="Proteomes" id="UP000808337">
    <property type="component" value="Unassembled WGS sequence"/>
</dbReference>
<dbReference type="GO" id="GO:0046872">
    <property type="term" value="F:metal ion binding"/>
    <property type="evidence" value="ECO:0007669"/>
    <property type="project" value="UniProtKB-KW"/>
</dbReference>
<keyword evidence="8" id="KW-1015">Disulfide bond</keyword>
<evidence type="ECO:0000313" key="12">
    <source>
        <dbReference type="Proteomes" id="UP000808337"/>
    </source>
</evidence>
<evidence type="ECO:0000256" key="8">
    <source>
        <dbReference type="ARBA" id="ARBA00023157"/>
    </source>
</evidence>
<keyword evidence="6" id="KW-0862">Zinc</keyword>
<dbReference type="Gene3D" id="3.40.390.10">
    <property type="entry name" value="Collagenase (Catalytic Domain)"/>
    <property type="match status" value="1"/>
</dbReference>
<organism evidence="11 12">
    <name type="scientific">Candidatus Opimibacter skivensis</name>
    <dbReference type="NCBI Taxonomy" id="2982028"/>
    <lineage>
        <taxon>Bacteria</taxon>
        <taxon>Pseudomonadati</taxon>
        <taxon>Bacteroidota</taxon>
        <taxon>Saprospiria</taxon>
        <taxon>Saprospirales</taxon>
        <taxon>Saprospiraceae</taxon>
        <taxon>Candidatus Opimibacter</taxon>
    </lineage>
</organism>
<evidence type="ECO:0000256" key="2">
    <source>
        <dbReference type="ARBA" id="ARBA00022670"/>
    </source>
</evidence>
<dbReference type="NCBIfam" id="TIGR04183">
    <property type="entry name" value="Por_Secre_tail"/>
    <property type="match status" value="1"/>
</dbReference>
<dbReference type="InterPro" id="IPR024079">
    <property type="entry name" value="MetalloPept_cat_dom_sf"/>
</dbReference>